<feature type="region of interest" description="Disordered" evidence="1">
    <location>
        <begin position="118"/>
        <end position="184"/>
    </location>
</feature>
<dbReference type="EMBL" id="JBCEZU010000067">
    <property type="protein sequence ID" value="KAK9533365.1"/>
    <property type="molecule type" value="Genomic_DNA"/>
</dbReference>
<evidence type="ECO:0008006" key="4">
    <source>
        <dbReference type="Google" id="ProtNLM"/>
    </source>
</evidence>
<keyword evidence="3" id="KW-1185">Reference proteome</keyword>
<evidence type="ECO:0000313" key="2">
    <source>
        <dbReference type="EMBL" id="KAK9533365.1"/>
    </source>
</evidence>
<evidence type="ECO:0000313" key="3">
    <source>
        <dbReference type="Proteomes" id="UP001488805"/>
    </source>
</evidence>
<reference evidence="2 3" key="1">
    <citation type="journal article" date="2024" name="Genome Biol. Evol.">
        <title>Chromosome-level genome assembly of the viviparous eelpout Zoarces viviparus.</title>
        <authorList>
            <person name="Fuhrmann N."/>
            <person name="Brasseur M.V."/>
            <person name="Bakowski C.E."/>
            <person name="Podsiadlowski L."/>
            <person name="Prost S."/>
            <person name="Krehenwinkel H."/>
            <person name="Mayer C."/>
        </authorList>
    </citation>
    <scope>NUCLEOTIDE SEQUENCE [LARGE SCALE GENOMIC DNA]</scope>
    <source>
        <strain evidence="2">NO-MEL_2022_Ind0_liver</strain>
    </source>
</reference>
<accession>A0AAW1FFL1</accession>
<evidence type="ECO:0000256" key="1">
    <source>
        <dbReference type="SAM" id="MobiDB-lite"/>
    </source>
</evidence>
<name>A0AAW1FFL1_ZOAVI</name>
<comment type="caution">
    <text evidence="2">The sequence shown here is derived from an EMBL/GenBank/DDBJ whole genome shotgun (WGS) entry which is preliminary data.</text>
</comment>
<protein>
    <recommendedName>
        <fullName evidence="4">C-myc</fullName>
    </recommendedName>
</protein>
<organism evidence="2 3">
    <name type="scientific">Zoarces viviparus</name>
    <name type="common">Viviparous eelpout</name>
    <name type="synonym">Blennius viviparus</name>
    <dbReference type="NCBI Taxonomy" id="48416"/>
    <lineage>
        <taxon>Eukaryota</taxon>
        <taxon>Metazoa</taxon>
        <taxon>Chordata</taxon>
        <taxon>Craniata</taxon>
        <taxon>Vertebrata</taxon>
        <taxon>Euteleostomi</taxon>
        <taxon>Actinopterygii</taxon>
        <taxon>Neopterygii</taxon>
        <taxon>Teleostei</taxon>
        <taxon>Neoteleostei</taxon>
        <taxon>Acanthomorphata</taxon>
        <taxon>Eupercaria</taxon>
        <taxon>Perciformes</taxon>
        <taxon>Cottioidei</taxon>
        <taxon>Zoarcales</taxon>
        <taxon>Zoarcidae</taxon>
        <taxon>Zoarcinae</taxon>
        <taxon>Zoarces</taxon>
    </lineage>
</organism>
<gene>
    <name evidence="2" type="ORF">VZT92_008487</name>
</gene>
<feature type="compositionally biased region" description="Low complexity" evidence="1">
    <location>
        <begin position="150"/>
        <end position="172"/>
    </location>
</feature>
<dbReference type="AlphaFoldDB" id="A0AAW1FFL1"/>
<sequence>MLASNMTACLSPTPGAELVIPVLQDPLVHPSVAPCAPFIPTPSTHHSLLTIVETTKESLSKATEAGVPCLSNRGSDDCDDDGLVISGYGSGEALKSNLPPTDDEDFYTTFSLVTDKTSSTSGFEGGYNTHAPKTFRPNKPSIPISRRVRTTTTATLLTADQSRTTATSASTAPLNNAPAKQPAK</sequence>
<dbReference type="Proteomes" id="UP001488805">
    <property type="component" value="Unassembled WGS sequence"/>
</dbReference>
<proteinExistence type="predicted"/>